<dbReference type="PANTHER" id="PTHR30203">
    <property type="entry name" value="OUTER MEMBRANE CATION EFFLUX PROTEIN"/>
    <property type="match status" value="1"/>
</dbReference>
<protein>
    <submittedName>
        <fullName evidence="10">Outer membrane component of tripartite multidrug resistance system</fullName>
    </submittedName>
</protein>
<keyword evidence="3 9" id="KW-1134">Transmembrane beta strand</keyword>
<dbReference type="Gene3D" id="2.20.200.10">
    <property type="entry name" value="Outer membrane efflux proteins (OEP)"/>
    <property type="match status" value="1"/>
</dbReference>
<sequence>MIVESLRLSICATVLAALAGCALIRDDSAPHQQISSAGLSTAMTRDMHLPAGEWPSAHWWTRYGDAQLNGLMDRMLNGSPTIAAARERIASARAQADLVSGGSSPQVVAAALLNVQHESANGLLGPYAQNLPRLGIDGPWYTEGLIGVGGSLTIDLWGRHRAQVDAAMGMQQAHEAELAAAELELTTDAARLYFAIQAGYQLLDLLEASRQALSFAVQAHQGKKAQGLDAQTSIFGARGELLTVERQIVATQAQIAQGRVALRALVNAPDDDALALQRVALPSPSAGLPDDLPYQLLARRPDLQALRWYVQASLSQVDAARAAFYPSLDLKALFAFDTLHLNTLLRASSQQMNFIPGLYLPIFDGGRLNANLRNERAASNALIEQYNQAVLNAVKDVAINGNQLQALGQERALQDDKLRAAHFALDAANASLERGLTSRLVATQAHLPVIVERIALLALDERRVGQEIGLIKALGGSYRSGADQIAANAPSGASGAASTER</sequence>
<evidence type="ECO:0000256" key="1">
    <source>
        <dbReference type="ARBA" id="ARBA00004370"/>
    </source>
</evidence>
<evidence type="ECO:0000256" key="2">
    <source>
        <dbReference type="ARBA" id="ARBA00007613"/>
    </source>
</evidence>
<reference evidence="11" key="1">
    <citation type="submission" date="2015-06" db="EMBL/GenBank/DDBJ databases">
        <title>Comparative genomics of Burkholderia leaf nodule symbionts.</title>
        <authorList>
            <person name="Carlier A."/>
            <person name="Eberl L."/>
            <person name="Pinto-Carbo M."/>
        </authorList>
    </citation>
    <scope>NUCLEOTIDE SEQUENCE [LARGE SCALE GENOMIC DNA]</scope>
    <source>
        <strain evidence="11">UZHbot4</strain>
    </source>
</reference>
<evidence type="ECO:0000313" key="10">
    <source>
        <dbReference type="EMBL" id="KND61367.1"/>
    </source>
</evidence>
<comment type="similarity">
    <text evidence="2 9">Belongs to the outer membrane factor (OMF) (TC 1.B.17) family.</text>
</comment>
<dbReference type="Gene3D" id="1.20.1600.10">
    <property type="entry name" value="Outer membrane efflux proteins (OEP)"/>
    <property type="match status" value="1"/>
</dbReference>
<organism evidence="10 11">
    <name type="scientific">Candidatus Burkholderia verschuerenii</name>
    <dbReference type="NCBI Taxonomy" id="242163"/>
    <lineage>
        <taxon>Bacteria</taxon>
        <taxon>Pseudomonadati</taxon>
        <taxon>Pseudomonadota</taxon>
        <taxon>Betaproteobacteria</taxon>
        <taxon>Burkholderiales</taxon>
        <taxon>Burkholderiaceae</taxon>
        <taxon>Burkholderia</taxon>
    </lineage>
</organism>
<dbReference type="PANTHER" id="PTHR30203:SF20">
    <property type="entry name" value="MULTIDRUG RESISTANCE OUTER MEMBRANE PROTEIN MDTP-RELATED"/>
    <property type="match status" value="1"/>
</dbReference>
<proteinExistence type="inferred from homology"/>
<accession>A0A0L0MF96</accession>
<evidence type="ECO:0000256" key="6">
    <source>
        <dbReference type="ARBA" id="ARBA00023136"/>
    </source>
</evidence>
<dbReference type="InterPro" id="IPR003423">
    <property type="entry name" value="OMP_efflux"/>
</dbReference>
<dbReference type="NCBIfam" id="NF007390">
    <property type="entry name" value="PRK09915.1"/>
    <property type="match status" value="1"/>
</dbReference>
<name>A0A0L0MF96_9BURK</name>
<evidence type="ECO:0000256" key="9">
    <source>
        <dbReference type="RuleBase" id="RU362097"/>
    </source>
</evidence>
<evidence type="ECO:0000256" key="5">
    <source>
        <dbReference type="ARBA" id="ARBA00022729"/>
    </source>
</evidence>
<evidence type="ECO:0000256" key="3">
    <source>
        <dbReference type="ARBA" id="ARBA00022452"/>
    </source>
</evidence>
<dbReference type="Proteomes" id="UP000036959">
    <property type="component" value="Unassembled WGS sequence"/>
</dbReference>
<dbReference type="EMBL" id="LFJJ01000023">
    <property type="protein sequence ID" value="KND61367.1"/>
    <property type="molecule type" value="Genomic_DNA"/>
</dbReference>
<dbReference type="Pfam" id="PF02321">
    <property type="entry name" value="OEP"/>
    <property type="match status" value="2"/>
</dbReference>
<evidence type="ECO:0000313" key="11">
    <source>
        <dbReference type="Proteomes" id="UP000036959"/>
    </source>
</evidence>
<keyword evidence="11" id="KW-1185">Reference proteome</keyword>
<keyword evidence="7 9" id="KW-0564">Palmitate</keyword>
<dbReference type="InterPro" id="IPR010131">
    <property type="entry name" value="MdtP/NodT-like"/>
</dbReference>
<dbReference type="GO" id="GO:0015562">
    <property type="term" value="F:efflux transmembrane transporter activity"/>
    <property type="evidence" value="ECO:0007669"/>
    <property type="project" value="InterPro"/>
</dbReference>
<comment type="caution">
    <text evidence="10">The sequence shown here is derived from an EMBL/GenBank/DDBJ whole genome shotgun (WGS) entry which is preliminary data.</text>
</comment>
<dbReference type="PROSITE" id="PS51257">
    <property type="entry name" value="PROKAR_LIPOPROTEIN"/>
    <property type="match status" value="1"/>
</dbReference>
<keyword evidence="8 9" id="KW-0449">Lipoprotein</keyword>
<feature type="signal peptide" evidence="9">
    <location>
        <begin position="1"/>
        <end position="19"/>
    </location>
</feature>
<feature type="chain" id="PRO_5005394177" evidence="9">
    <location>
        <begin position="20"/>
        <end position="501"/>
    </location>
</feature>
<dbReference type="GO" id="GO:0005886">
    <property type="term" value="C:plasma membrane"/>
    <property type="evidence" value="ECO:0007669"/>
    <property type="project" value="UniProtKB-SubCell"/>
</dbReference>
<comment type="subcellular location">
    <subcellularLocation>
        <location evidence="9">Cell membrane</location>
        <topology evidence="9">Lipid-anchor</topology>
    </subcellularLocation>
    <subcellularLocation>
        <location evidence="1">Membrane</location>
    </subcellularLocation>
</comment>
<dbReference type="SUPFAM" id="SSF56954">
    <property type="entry name" value="Outer membrane efflux proteins (OEP)"/>
    <property type="match status" value="1"/>
</dbReference>
<dbReference type="RefSeq" id="WP_050452708.1">
    <property type="nucleotide sequence ID" value="NZ_LFJJ01000023.1"/>
</dbReference>
<keyword evidence="6 9" id="KW-0472">Membrane</keyword>
<gene>
    <name evidence="10" type="ORF">BVER_04267</name>
</gene>
<dbReference type="PATRIC" id="fig|242163.4.peg.3322"/>
<keyword evidence="4 9" id="KW-0812">Transmembrane</keyword>
<keyword evidence="5 9" id="KW-0732">Signal</keyword>
<dbReference type="OrthoDB" id="9770517at2"/>
<dbReference type="NCBIfam" id="TIGR01845">
    <property type="entry name" value="outer_NodT"/>
    <property type="match status" value="1"/>
</dbReference>
<evidence type="ECO:0000256" key="7">
    <source>
        <dbReference type="ARBA" id="ARBA00023139"/>
    </source>
</evidence>
<dbReference type="AlphaFoldDB" id="A0A0L0MF96"/>
<evidence type="ECO:0000256" key="8">
    <source>
        <dbReference type="ARBA" id="ARBA00023288"/>
    </source>
</evidence>
<evidence type="ECO:0000256" key="4">
    <source>
        <dbReference type="ARBA" id="ARBA00022692"/>
    </source>
</evidence>